<reference evidence="1" key="1">
    <citation type="submission" date="2020-05" db="EMBL/GenBank/DDBJ databases">
        <authorList>
            <person name="Chiriac C."/>
            <person name="Salcher M."/>
            <person name="Ghai R."/>
            <person name="Kavagutti S V."/>
        </authorList>
    </citation>
    <scope>NUCLEOTIDE SEQUENCE</scope>
</reference>
<dbReference type="EMBL" id="LR798356">
    <property type="protein sequence ID" value="CAB5226183.1"/>
    <property type="molecule type" value="Genomic_DNA"/>
</dbReference>
<sequence length="124" mass="13543">MAAIPYDSPYKATTKEITWDTSSPLDLTTLAKLDGTRAFRLAISSLPALSTISLQGALIETPSQESHWLTISSLNASGFITDFDNHYKIMPHKVRLKQTAGATTSNTTKVFVVSKHIPPELTKP</sequence>
<accession>A0A6J7XBC4</accession>
<gene>
    <name evidence="1" type="ORF">UFOVP755_88</name>
</gene>
<proteinExistence type="predicted"/>
<organism evidence="1">
    <name type="scientific">uncultured Caudovirales phage</name>
    <dbReference type="NCBI Taxonomy" id="2100421"/>
    <lineage>
        <taxon>Viruses</taxon>
        <taxon>Duplodnaviria</taxon>
        <taxon>Heunggongvirae</taxon>
        <taxon>Uroviricota</taxon>
        <taxon>Caudoviricetes</taxon>
        <taxon>Peduoviridae</taxon>
        <taxon>Maltschvirus</taxon>
        <taxon>Maltschvirus maltsch</taxon>
    </lineage>
</organism>
<evidence type="ECO:0000313" key="1">
    <source>
        <dbReference type="EMBL" id="CAB5226183.1"/>
    </source>
</evidence>
<protein>
    <submittedName>
        <fullName evidence="1">Uncharacterized protein</fullName>
    </submittedName>
</protein>
<name>A0A6J7XBC4_9CAUD</name>